<feature type="non-terminal residue" evidence="1">
    <location>
        <position position="280"/>
    </location>
</feature>
<proteinExistence type="predicted"/>
<feature type="non-terminal residue" evidence="1">
    <location>
        <position position="1"/>
    </location>
</feature>
<dbReference type="CDD" id="cd03801">
    <property type="entry name" value="GT4_PimA-like"/>
    <property type="match status" value="1"/>
</dbReference>
<reference evidence="1" key="1">
    <citation type="journal article" date="2014" name="Front. Microbiol.">
        <title>High frequency of phylogenetically diverse reductive dehalogenase-homologous genes in deep subseafloor sedimentary metagenomes.</title>
        <authorList>
            <person name="Kawai M."/>
            <person name="Futagami T."/>
            <person name="Toyoda A."/>
            <person name="Takaki Y."/>
            <person name="Nishi S."/>
            <person name="Hori S."/>
            <person name="Arai W."/>
            <person name="Tsubouchi T."/>
            <person name="Morono Y."/>
            <person name="Uchiyama I."/>
            <person name="Ito T."/>
            <person name="Fujiyama A."/>
            <person name="Inagaki F."/>
            <person name="Takami H."/>
        </authorList>
    </citation>
    <scope>NUCLEOTIDE SEQUENCE</scope>
    <source>
        <strain evidence="1">Expedition CK06-06</strain>
    </source>
</reference>
<organism evidence="1">
    <name type="scientific">marine sediment metagenome</name>
    <dbReference type="NCBI Taxonomy" id="412755"/>
    <lineage>
        <taxon>unclassified sequences</taxon>
        <taxon>metagenomes</taxon>
        <taxon>ecological metagenomes</taxon>
    </lineage>
</organism>
<dbReference type="Gene3D" id="3.40.50.2000">
    <property type="entry name" value="Glycogen Phosphorylase B"/>
    <property type="match status" value="1"/>
</dbReference>
<comment type="caution">
    <text evidence="1">The sequence shown here is derived from an EMBL/GenBank/DDBJ whole genome shotgun (WGS) entry which is preliminary data.</text>
</comment>
<protein>
    <submittedName>
        <fullName evidence="1">Uncharacterized protein</fullName>
    </submittedName>
</protein>
<gene>
    <name evidence="1" type="ORF">S01H1_27202</name>
</gene>
<dbReference type="PANTHER" id="PTHR46656">
    <property type="entry name" value="PUTATIVE-RELATED"/>
    <property type="match status" value="1"/>
</dbReference>
<dbReference type="Pfam" id="PF20706">
    <property type="entry name" value="GT4-conflict"/>
    <property type="match status" value="1"/>
</dbReference>
<dbReference type="SUPFAM" id="SSF53756">
    <property type="entry name" value="UDP-Glycosyltransferase/glycogen phosphorylase"/>
    <property type="match status" value="1"/>
</dbReference>
<sequence length="280" mass="32431">AEFALPDLYGDKIPDRTNWLFTMFEGTTLNPRYANSIKKADFILTPSTWVKNLFDKYFDPEKVFIVSHGVETDFTFKKRHFPQDRPFRYLWLGAPNPRKGWEEVIHTWEQVFKNVPGIELYVKTTLIEGLQRNGNVIVDGRNLSREELIGLYHDAHCFLFPSRGEGFGLTLAEAMRTGLPCIGTNYSGQTDFFDDEVGYTIGYKLGDGEIQFVGDKKKYKTKIAFPKVDEMANYMIHVMTNYKEALKKGVNASYRIKTKFTWEMAAQKLVNLINEHGDWY</sequence>
<name>X0T4G6_9ZZZZ</name>
<dbReference type="AlphaFoldDB" id="X0T4G6"/>
<accession>X0T4G6</accession>
<dbReference type="EMBL" id="BARS01016543">
    <property type="protein sequence ID" value="GAF88114.1"/>
    <property type="molecule type" value="Genomic_DNA"/>
</dbReference>
<evidence type="ECO:0000313" key="1">
    <source>
        <dbReference type="EMBL" id="GAF88114.1"/>
    </source>
</evidence>
<dbReference type="PANTHER" id="PTHR46656:SF3">
    <property type="entry name" value="PUTATIVE-RELATED"/>
    <property type="match status" value="1"/>
</dbReference>